<proteinExistence type="predicted"/>
<dbReference type="EMBL" id="CAUYUJ010014220">
    <property type="protein sequence ID" value="CAK0838393.1"/>
    <property type="molecule type" value="Genomic_DNA"/>
</dbReference>
<sequence length="1041" mass="114651">EPQVMIDFPDDAAGLRWHHRLRLIQTPSLGVWIASTPDYSVLRLDLNVHRVIALARNGPFPAAQWNESYIFDSPIPAADLARIRQQAGSLGVVLGQVGPAPAAPQGAARVWRVADLSHRAFGGEIPAQVLGDPAADITPGAAGDEDYFCGLVFCQLVPDPDKDARERALVSDHRKDLRVAGGTRDPLADQRLSSFVDSLALQHAAADPPFPLGGQRVAHECMRTLRATGMEWVDLTHQLDFVHKSGISPNSNITRAHRRLTDALRAFQQQDMLNFPSLVGIEAAERRRSPRRRSAFDTSAVWFSGGRARATPTGVLPRGTSCGVRRRRNRAIMAPNDLPANAAQASVLQRVHQRVAAFVEPLGEDGDDALQSILKSKDIYSARPTPVRPYEAHILKILDSGTRPPPIRSLAPDSSLPLIDHRERFIYRSQAVLDTMTETGELAPAHPFWGVNLRRDPELRLDLFKKLIRIGLVGARARCRARAGIFFVGKKGGALRMAIDGREPSAMHRRPPRTELGSAAALGCLCLDADTASYQMQWLEVGSWFCFDFPMAIMNFDLDSVYDEVSRSYVHVDPDTAVYPCFQGLAIGWSWSLFICTAIAEDVTRIGIGHVLSIPADAARIVSERAPCARPGRGELAGASCVDNANVAGPSRELVDAALRAILREFERRGLSYREVCHATQDIVCCGVRFDVIVGRAVPQRDRAWRLRRAITALIDRRGCTPTAMEVILGHVVYHFMLMRPALAILSSLYRVAYSEADYCKFDVEQLRELGLVKALIPLAGVDLGAPWHPWAHCSDASMWGYALATSKFEPDELRDIEAYRERRRFLALDRYSDEGPPRRRVLYAGQLRIPALPDSALAARRWQLVVRGAFIFGAPIHVLEGRMTLLGLRRATRSVAAHGCRALSIGDNLSSMMAFEKGRCANPVLRQLACQAAARQLATGIQHYHRYSESKRKPADYDSRAADRFELAPGQTQRGAARDLGVAGAAPALPPLWGARRILELYAGCARLTAACLDEGLQAWAPVDISRGSWHDLTDKNVIG</sequence>
<accession>A0ABN9T0N5</accession>
<evidence type="ECO:0000313" key="3">
    <source>
        <dbReference type="Proteomes" id="UP001189429"/>
    </source>
</evidence>
<dbReference type="PROSITE" id="PS50835">
    <property type="entry name" value="IG_LIKE"/>
    <property type="match status" value="1"/>
</dbReference>
<gene>
    <name evidence="2" type="ORF">PCOR1329_LOCUS34347</name>
</gene>
<keyword evidence="3" id="KW-1185">Reference proteome</keyword>
<feature type="domain" description="Ig-like" evidence="1">
    <location>
        <begin position="504"/>
        <end position="581"/>
    </location>
</feature>
<organism evidence="2 3">
    <name type="scientific">Prorocentrum cordatum</name>
    <dbReference type="NCBI Taxonomy" id="2364126"/>
    <lineage>
        <taxon>Eukaryota</taxon>
        <taxon>Sar</taxon>
        <taxon>Alveolata</taxon>
        <taxon>Dinophyceae</taxon>
        <taxon>Prorocentrales</taxon>
        <taxon>Prorocentraceae</taxon>
        <taxon>Prorocentrum</taxon>
    </lineage>
</organism>
<dbReference type="InterPro" id="IPR007110">
    <property type="entry name" value="Ig-like_dom"/>
</dbReference>
<feature type="non-terminal residue" evidence="2">
    <location>
        <position position="1"/>
    </location>
</feature>
<name>A0ABN9T0N5_9DINO</name>
<protein>
    <recommendedName>
        <fullName evidence="1">Ig-like domain-containing protein</fullName>
    </recommendedName>
</protein>
<evidence type="ECO:0000313" key="2">
    <source>
        <dbReference type="EMBL" id="CAK0838393.1"/>
    </source>
</evidence>
<comment type="caution">
    <text evidence="2">The sequence shown here is derived from an EMBL/GenBank/DDBJ whole genome shotgun (WGS) entry which is preliminary data.</text>
</comment>
<reference evidence="2" key="1">
    <citation type="submission" date="2023-10" db="EMBL/GenBank/DDBJ databases">
        <authorList>
            <person name="Chen Y."/>
            <person name="Shah S."/>
            <person name="Dougan E. K."/>
            <person name="Thang M."/>
            <person name="Chan C."/>
        </authorList>
    </citation>
    <scope>NUCLEOTIDE SEQUENCE [LARGE SCALE GENOMIC DNA]</scope>
</reference>
<evidence type="ECO:0000259" key="1">
    <source>
        <dbReference type="PROSITE" id="PS50835"/>
    </source>
</evidence>
<dbReference type="Proteomes" id="UP001189429">
    <property type="component" value="Unassembled WGS sequence"/>
</dbReference>